<dbReference type="EMBL" id="JXBZ01000008">
    <property type="protein sequence ID" value="KJY48474.1"/>
    <property type="molecule type" value="Genomic_DNA"/>
</dbReference>
<keyword evidence="2" id="KW-0670">Pyruvate</keyword>
<dbReference type="AlphaFoldDB" id="A0A0F4KR61"/>
<dbReference type="HOGENOM" id="CLU_076869_1_1_9"/>
<evidence type="ECO:0000313" key="2">
    <source>
        <dbReference type="EMBL" id="KJY48474.1"/>
    </source>
</evidence>
<dbReference type="PANTHER" id="PTHR39209:SF2">
    <property type="entry name" value="CYTOPLASMIC PROTEIN"/>
    <property type="match status" value="1"/>
</dbReference>
<dbReference type="InterPro" id="IPR020825">
    <property type="entry name" value="Phe-tRNA_synthase-like_B3/B4"/>
</dbReference>
<dbReference type="GO" id="GO:0003723">
    <property type="term" value="F:RNA binding"/>
    <property type="evidence" value="ECO:0007669"/>
    <property type="project" value="InterPro"/>
</dbReference>
<evidence type="ECO:0000313" key="3">
    <source>
        <dbReference type="Proteomes" id="UP000033695"/>
    </source>
</evidence>
<organism evidence="2 3">
    <name type="scientific">Bombilactobacillus mellis</name>
    <dbReference type="NCBI Taxonomy" id="1218508"/>
    <lineage>
        <taxon>Bacteria</taxon>
        <taxon>Bacillati</taxon>
        <taxon>Bacillota</taxon>
        <taxon>Bacilli</taxon>
        <taxon>Lactobacillales</taxon>
        <taxon>Lactobacillaceae</taxon>
        <taxon>Bombilactobacillus</taxon>
    </lineage>
</organism>
<dbReference type="OrthoDB" id="276580at2"/>
<keyword evidence="3" id="KW-1185">Reference proteome</keyword>
<reference evidence="2 3" key="1">
    <citation type="submission" date="2014-12" db="EMBL/GenBank/DDBJ databases">
        <title>Comparative genomics of the lactic acid bacteria isolated from the honey bee gut.</title>
        <authorList>
            <person name="Ellegaard K.M."/>
            <person name="Tamarit D."/>
            <person name="Javelind E."/>
            <person name="Olofsson T."/>
            <person name="Andersson S.G."/>
            <person name="Vasquez A."/>
        </authorList>
    </citation>
    <scope>NUCLEOTIDE SEQUENCE [LARGE SCALE GENOMIC DNA]</scope>
    <source>
        <strain evidence="2 3">Hon2</strain>
    </source>
</reference>
<dbReference type="STRING" id="1218508.JG29_08720"/>
<dbReference type="SUPFAM" id="SSF56037">
    <property type="entry name" value="PheT/TilS domain"/>
    <property type="match status" value="1"/>
</dbReference>
<dbReference type="PANTHER" id="PTHR39209">
    <property type="match status" value="1"/>
</dbReference>
<dbReference type="GO" id="GO:0004826">
    <property type="term" value="F:phenylalanine-tRNA ligase activity"/>
    <property type="evidence" value="ECO:0007669"/>
    <property type="project" value="InterPro"/>
</dbReference>
<gene>
    <name evidence="2" type="ORF">JG29_08720</name>
</gene>
<accession>A0A0F4KR61</accession>
<dbReference type="SMART" id="SM00873">
    <property type="entry name" value="B3_4"/>
    <property type="match status" value="1"/>
</dbReference>
<proteinExistence type="predicted"/>
<evidence type="ECO:0000259" key="1">
    <source>
        <dbReference type="SMART" id="SM00873"/>
    </source>
</evidence>
<sequence length="228" mass="25665">MMTMPKKFIIEDSVWRILPDLHVATVIGHSHESLNQSGSIPEALLEQANQQAVQWVKADPISTNLIIKDWRDVFHKFKTKRGARSSVESLLKRAKQGKGVGNINNLVDIYNSVSLEKAFPIGGLDLERLQGDLTLRVSAGAEKFFPIGEQDAEMTLPQEIIYSDQKAVVTRCLNWRDSARYGVNASTKEVLFLIENANPERNADYQQAIALLQKRLQTISSCQQPCRF</sequence>
<comment type="caution">
    <text evidence="2">The sequence shown here is derived from an EMBL/GenBank/DDBJ whole genome shotgun (WGS) entry which is preliminary data.</text>
</comment>
<dbReference type="Pfam" id="PF03483">
    <property type="entry name" value="B3_4"/>
    <property type="match status" value="1"/>
</dbReference>
<name>A0A0F4KR61_9LACO</name>
<protein>
    <submittedName>
        <fullName evidence="2">Phosphoenolpyruvate synthase</fullName>
    </submittedName>
</protein>
<dbReference type="InterPro" id="IPR005146">
    <property type="entry name" value="B3/B4_tRNA-bd"/>
</dbReference>
<dbReference type="Proteomes" id="UP000033695">
    <property type="component" value="Unassembled WGS sequence"/>
</dbReference>
<feature type="domain" description="B3/B4 tRNA-binding" evidence="1">
    <location>
        <begin position="68"/>
        <end position="221"/>
    </location>
</feature>
<dbReference type="PATRIC" id="fig|1218508.4.peg.844"/>
<dbReference type="Gene3D" id="3.50.40.10">
    <property type="entry name" value="Phenylalanyl-trna Synthetase, Chain B, domain 3"/>
    <property type="match status" value="1"/>
</dbReference>